<dbReference type="InterPro" id="IPR001111">
    <property type="entry name" value="TGF-b_propeptide"/>
</dbReference>
<evidence type="ECO:0000256" key="6">
    <source>
        <dbReference type="ARBA" id="ARBA00023157"/>
    </source>
</evidence>
<dbReference type="SUPFAM" id="SSF57501">
    <property type="entry name" value="Cystine-knot cytokines"/>
    <property type="match status" value="1"/>
</dbReference>
<dbReference type="RefSeq" id="XP_030756454.1">
    <property type="nucleotide sequence ID" value="XM_030900594.1"/>
</dbReference>
<keyword evidence="11" id="KW-1185">Reference proteome</keyword>
<dbReference type="GeneID" id="115882509"/>
<comment type="subcellular location">
    <subcellularLocation>
        <location evidence="1">Secreted</location>
    </subcellularLocation>
</comment>
<sequence>MNLLPLLISCLQILPSLTNPNEDMCPREIPIHLTKKQREQLQQDFMAMLGVSKRPSFNPEIINRSSSKFLLDVYKFLKQEVTSKRVKRAALYFGEEILNKVQTSDLIVSLNILKLTSKGKYHKLAFPLKNFPESESLIDAELRLYQEESTQYYGSRSMYKISLYTPIETKSGPIKLKKVGEKLTTAEYVGWLSIDISYLFRLWLKSGRSLEEIYLSVSPYASSQKDEGSHFTSLETLGLILQSSTSQNLPYIISFLKNDNKLFQINLRPPRDTSGFEMFEFMEDLEADTGCSMYPYKISFRELMWDDFIIAPAGYTSAFCRGRCSFPLKRPISATNHALVQSLVFLKNEEDVPEPVCAAKQLDPLNILYKDEEYTILKKYRDMVVTECACQ</sequence>
<dbReference type="InterPro" id="IPR017948">
    <property type="entry name" value="TGFb_CS"/>
</dbReference>
<evidence type="ECO:0000256" key="4">
    <source>
        <dbReference type="ARBA" id="ARBA00022729"/>
    </source>
</evidence>
<dbReference type="InParanoid" id="A0A6J2Y0J3"/>
<dbReference type="PANTHER" id="PTHR11848:SF310">
    <property type="entry name" value="PROTEIN 60A-RELATED"/>
    <property type="match status" value="1"/>
</dbReference>
<proteinExistence type="inferred from homology"/>
<name>A0A6J2Y0J3_SITOR</name>
<evidence type="ECO:0000256" key="1">
    <source>
        <dbReference type="ARBA" id="ARBA00004613"/>
    </source>
</evidence>
<dbReference type="Proteomes" id="UP000504635">
    <property type="component" value="Unplaced"/>
</dbReference>
<feature type="signal peptide" evidence="9">
    <location>
        <begin position="1"/>
        <end position="18"/>
    </location>
</feature>
<evidence type="ECO:0000256" key="9">
    <source>
        <dbReference type="SAM" id="SignalP"/>
    </source>
</evidence>
<dbReference type="GO" id="GO:0008083">
    <property type="term" value="F:growth factor activity"/>
    <property type="evidence" value="ECO:0007669"/>
    <property type="project" value="UniProtKB-KW"/>
</dbReference>
<dbReference type="InterPro" id="IPR001839">
    <property type="entry name" value="TGF-b_C"/>
</dbReference>
<dbReference type="PROSITE" id="PS00250">
    <property type="entry name" value="TGF_BETA_1"/>
    <property type="match status" value="1"/>
</dbReference>
<organism evidence="11 12">
    <name type="scientific">Sitophilus oryzae</name>
    <name type="common">Rice weevil</name>
    <name type="synonym">Curculio oryzae</name>
    <dbReference type="NCBI Taxonomy" id="7048"/>
    <lineage>
        <taxon>Eukaryota</taxon>
        <taxon>Metazoa</taxon>
        <taxon>Ecdysozoa</taxon>
        <taxon>Arthropoda</taxon>
        <taxon>Hexapoda</taxon>
        <taxon>Insecta</taxon>
        <taxon>Pterygota</taxon>
        <taxon>Neoptera</taxon>
        <taxon>Endopterygota</taxon>
        <taxon>Coleoptera</taxon>
        <taxon>Polyphaga</taxon>
        <taxon>Cucujiformia</taxon>
        <taxon>Curculionidae</taxon>
        <taxon>Dryophthorinae</taxon>
        <taxon>Sitophilus</taxon>
    </lineage>
</organism>
<dbReference type="GO" id="GO:0005615">
    <property type="term" value="C:extracellular space"/>
    <property type="evidence" value="ECO:0007669"/>
    <property type="project" value="TreeGrafter"/>
</dbReference>
<dbReference type="Pfam" id="PF00019">
    <property type="entry name" value="TGF_beta"/>
    <property type="match status" value="1"/>
</dbReference>
<keyword evidence="7" id="KW-0325">Glycoprotein</keyword>
<keyword evidence="6" id="KW-1015">Disulfide bond</keyword>
<dbReference type="Pfam" id="PF00688">
    <property type="entry name" value="TGFb_propeptide"/>
    <property type="match status" value="1"/>
</dbReference>
<keyword evidence="5 8" id="KW-0339">Growth factor</keyword>
<dbReference type="Gene3D" id="2.10.90.10">
    <property type="entry name" value="Cystine-knot cytokines"/>
    <property type="match status" value="1"/>
</dbReference>
<comment type="similarity">
    <text evidence="2 8">Belongs to the TGF-beta family.</text>
</comment>
<dbReference type="Gene3D" id="2.60.120.970">
    <property type="match status" value="1"/>
</dbReference>
<dbReference type="GO" id="GO:0005125">
    <property type="term" value="F:cytokine activity"/>
    <property type="evidence" value="ECO:0007669"/>
    <property type="project" value="TreeGrafter"/>
</dbReference>
<dbReference type="OrthoDB" id="5949851at2759"/>
<evidence type="ECO:0000256" key="2">
    <source>
        <dbReference type="ARBA" id="ARBA00006656"/>
    </source>
</evidence>
<dbReference type="FunFam" id="2.10.90.10:FF:000001">
    <property type="entry name" value="Bone morphogenetic protein 4"/>
    <property type="match status" value="1"/>
</dbReference>
<evidence type="ECO:0000256" key="8">
    <source>
        <dbReference type="RuleBase" id="RU000354"/>
    </source>
</evidence>
<evidence type="ECO:0000259" key="10">
    <source>
        <dbReference type="PROSITE" id="PS51362"/>
    </source>
</evidence>
<evidence type="ECO:0000313" key="11">
    <source>
        <dbReference type="Proteomes" id="UP000504635"/>
    </source>
</evidence>
<gene>
    <name evidence="12" type="primary">LOC115882509</name>
</gene>
<dbReference type="InterPro" id="IPR015615">
    <property type="entry name" value="TGF-beta-rel"/>
</dbReference>
<evidence type="ECO:0000256" key="7">
    <source>
        <dbReference type="ARBA" id="ARBA00023180"/>
    </source>
</evidence>
<dbReference type="KEGG" id="soy:115882509"/>
<evidence type="ECO:0000313" key="12">
    <source>
        <dbReference type="RefSeq" id="XP_030756454.1"/>
    </source>
</evidence>
<feature type="chain" id="PRO_5027093194" evidence="9">
    <location>
        <begin position="19"/>
        <end position="391"/>
    </location>
</feature>
<protein>
    <submittedName>
        <fullName evidence="12">Protein 60A-like isoform X1</fullName>
    </submittedName>
</protein>
<dbReference type="InterPro" id="IPR029034">
    <property type="entry name" value="Cystine-knot_cytokine"/>
</dbReference>
<keyword evidence="3" id="KW-0964">Secreted</keyword>
<evidence type="ECO:0000256" key="3">
    <source>
        <dbReference type="ARBA" id="ARBA00022525"/>
    </source>
</evidence>
<evidence type="ECO:0000256" key="5">
    <source>
        <dbReference type="ARBA" id="ARBA00023030"/>
    </source>
</evidence>
<dbReference type="PROSITE" id="PS51362">
    <property type="entry name" value="TGF_BETA_2"/>
    <property type="match status" value="1"/>
</dbReference>
<dbReference type="AlphaFoldDB" id="A0A6J2Y0J3"/>
<keyword evidence="4 9" id="KW-0732">Signal</keyword>
<dbReference type="PANTHER" id="PTHR11848">
    <property type="entry name" value="TGF-BETA FAMILY"/>
    <property type="match status" value="1"/>
</dbReference>
<reference evidence="12" key="1">
    <citation type="submission" date="2025-08" db="UniProtKB">
        <authorList>
            <consortium name="RefSeq"/>
        </authorList>
    </citation>
    <scope>IDENTIFICATION</scope>
    <source>
        <tissue evidence="12">Gonads</tissue>
    </source>
</reference>
<dbReference type="SMART" id="SM00204">
    <property type="entry name" value="TGFB"/>
    <property type="match status" value="1"/>
</dbReference>
<accession>A0A6J2Y0J3</accession>
<feature type="domain" description="TGF-beta family profile" evidence="10">
    <location>
        <begin position="268"/>
        <end position="391"/>
    </location>
</feature>